<evidence type="ECO:0000313" key="2">
    <source>
        <dbReference type="Proteomes" id="UP000182344"/>
    </source>
</evidence>
<name>A0A1J5HY59_9BACT</name>
<dbReference type="InterPro" id="IPR008972">
    <property type="entry name" value="Cupredoxin"/>
</dbReference>
<proteinExistence type="predicted"/>
<dbReference type="SUPFAM" id="SSF49503">
    <property type="entry name" value="Cupredoxins"/>
    <property type="match status" value="1"/>
</dbReference>
<sequence>MLQLRGYTSSTFTIKAGLPVRWEITDRGTAGCTNAVISRSLFQGQINLVPGTTSVREFTAPTTYRFSCWMGMISSTIEVVK</sequence>
<gene>
    <name evidence="1" type="ORF">AUK05_02850</name>
</gene>
<dbReference type="EMBL" id="MNZO01000042">
    <property type="protein sequence ID" value="OIP86746.1"/>
    <property type="molecule type" value="Genomic_DNA"/>
</dbReference>
<dbReference type="AlphaFoldDB" id="A0A1J5HY59"/>
<accession>A0A1J5HY59</accession>
<evidence type="ECO:0000313" key="1">
    <source>
        <dbReference type="EMBL" id="OIP86746.1"/>
    </source>
</evidence>
<dbReference type="Proteomes" id="UP000182344">
    <property type="component" value="Unassembled WGS sequence"/>
</dbReference>
<evidence type="ECO:0008006" key="3">
    <source>
        <dbReference type="Google" id="ProtNLM"/>
    </source>
</evidence>
<comment type="caution">
    <text evidence="1">The sequence shown here is derived from an EMBL/GenBank/DDBJ whole genome shotgun (WGS) entry which is preliminary data.</text>
</comment>
<protein>
    <recommendedName>
        <fullName evidence="3">EfeO-type cupredoxin-like domain-containing protein</fullName>
    </recommendedName>
</protein>
<reference evidence="1 2" key="1">
    <citation type="journal article" date="2016" name="Environ. Microbiol.">
        <title>Genomic resolution of a cold subsurface aquifer community provides metabolic insights for novel microbes adapted to high CO concentrations.</title>
        <authorList>
            <person name="Probst A.J."/>
            <person name="Castelle C.J."/>
            <person name="Singh A."/>
            <person name="Brown C.T."/>
            <person name="Anantharaman K."/>
            <person name="Sharon I."/>
            <person name="Hug L.A."/>
            <person name="Burstein D."/>
            <person name="Emerson J.B."/>
            <person name="Thomas B.C."/>
            <person name="Banfield J.F."/>
        </authorList>
    </citation>
    <scope>NUCLEOTIDE SEQUENCE [LARGE SCALE GENOMIC DNA]</scope>
    <source>
        <strain evidence="1">CG2_30_35_20</strain>
    </source>
</reference>
<dbReference type="Gene3D" id="2.60.40.420">
    <property type="entry name" value="Cupredoxins - blue copper proteins"/>
    <property type="match status" value="1"/>
</dbReference>
<organism evidence="1 2">
    <name type="scientific">Candidatus Shapirobacteria bacterium CG2_30_35_20</name>
    <dbReference type="NCBI Taxonomy" id="1805376"/>
    <lineage>
        <taxon>Bacteria</taxon>
        <taxon>Candidatus Shapironibacteriota</taxon>
    </lineage>
</organism>